<evidence type="ECO:0000313" key="2">
    <source>
        <dbReference type="Proteomes" id="UP000481033"/>
    </source>
</evidence>
<sequence length="70" mass="7778">MNSIDSNQNQKDELAKGIIAAISSRAPKTPQDIQVFVSVFLIAVASLNKEKMTFQEIMECAFAALEQIYK</sequence>
<dbReference type="EMBL" id="QXHD01000004">
    <property type="protein sequence ID" value="NEZ56245.1"/>
    <property type="molecule type" value="Genomic_DNA"/>
</dbReference>
<dbReference type="AlphaFoldDB" id="A0A6M0RJ40"/>
<protein>
    <submittedName>
        <fullName evidence="1">Uncharacterized protein</fullName>
    </submittedName>
</protein>
<dbReference type="RefSeq" id="WP_163698226.1">
    <property type="nucleotide sequence ID" value="NZ_QXHD01000004.1"/>
</dbReference>
<accession>A0A6M0RJ40</accession>
<dbReference type="Proteomes" id="UP000481033">
    <property type="component" value="Unassembled WGS sequence"/>
</dbReference>
<name>A0A6M0RJ40_9CYAN</name>
<organism evidence="1 2">
    <name type="scientific">Adonisia turfae CCMR0081</name>
    <dbReference type="NCBI Taxonomy" id="2292702"/>
    <lineage>
        <taxon>Bacteria</taxon>
        <taxon>Bacillati</taxon>
        <taxon>Cyanobacteriota</taxon>
        <taxon>Adonisia</taxon>
        <taxon>Adonisia turfae</taxon>
    </lineage>
</organism>
<gene>
    <name evidence="1" type="ORF">DXZ20_11295</name>
</gene>
<reference evidence="1 2" key="1">
    <citation type="journal article" date="2020" name="Microb. Ecol.">
        <title>Ecogenomics of the Marine Benthic Filamentous Cyanobacterium Adonisia.</title>
        <authorList>
            <person name="Walter J.M."/>
            <person name="Coutinho F.H."/>
            <person name="Leomil L."/>
            <person name="Hargreaves P.I."/>
            <person name="Campeao M.E."/>
            <person name="Vieira V.V."/>
            <person name="Silva B.S."/>
            <person name="Fistarol G.O."/>
            <person name="Salomon P.S."/>
            <person name="Sawabe T."/>
            <person name="Mino S."/>
            <person name="Hosokawa M."/>
            <person name="Miyashita H."/>
            <person name="Maruyama F."/>
            <person name="van Verk M.C."/>
            <person name="Dutilh B.E."/>
            <person name="Thompson C.C."/>
            <person name="Thompson F.L."/>
        </authorList>
    </citation>
    <scope>NUCLEOTIDE SEQUENCE [LARGE SCALE GENOMIC DNA]</scope>
    <source>
        <strain evidence="1 2">CCMR0081</strain>
    </source>
</reference>
<evidence type="ECO:0000313" key="1">
    <source>
        <dbReference type="EMBL" id="NEZ56245.1"/>
    </source>
</evidence>
<keyword evidence="2" id="KW-1185">Reference proteome</keyword>
<comment type="caution">
    <text evidence="1">The sequence shown here is derived from an EMBL/GenBank/DDBJ whole genome shotgun (WGS) entry which is preliminary data.</text>
</comment>
<proteinExistence type="predicted"/>